<evidence type="ECO:0000256" key="2">
    <source>
        <dbReference type="ARBA" id="ARBA00022741"/>
    </source>
</evidence>
<reference evidence="7 8" key="1">
    <citation type="submission" date="2024-04" db="EMBL/GenBank/DDBJ databases">
        <title>Tritrichomonas musculus Genome.</title>
        <authorList>
            <person name="Alves-Ferreira E."/>
            <person name="Grigg M."/>
            <person name="Lorenzi H."/>
            <person name="Galac M."/>
        </authorList>
    </citation>
    <scope>NUCLEOTIDE SEQUENCE [LARGE SCALE GENOMIC DNA]</scope>
    <source>
        <strain evidence="7 8">EAF2021</strain>
    </source>
</reference>
<evidence type="ECO:0000313" key="8">
    <source>
        <dbReference type="Proteomes" id="UP001470230"/>
    </source>
</evidence>
<comment type="similarity">
    <text evidence="5">Belongs to the protein kinase superfamily.</text>
</comment>
<dbReference type="InterPro" id="IPR017441">
    <property type="entry name" value="Protein_kinase_ATP_BS"/>
</dbReference>
<dbReference type="InterPro" id="IPR051681">
    <property type="entry name" value="Ser/Thr_Kinases-Pseudokinases"/>
</dbReference>
<dbReference type="PRINTS" id="PR00109">
    <property type="entry name" value="TYRKINASE"/>
</dbReference>
<evidence type="ECO:0000256" key="1">
    <source>
        <dbReference type="ARBA" id="ARBA00022527"/>
    </source>
</evidence>
<dbReference type="Proteomes" id="UP001470230">
    <property type="component" value="Unassembled WGS sequence"/>
</dbReference>
<dbReference type="EMBL" id="JAPFFF010000015">
    <property type="protein sequence ID" value="KAK8867152.1"/>
    <property type="molecule type" value="Genomic_DNA"/>
</dbReference>
<dbReference type="InterPro" id="IPR001245">
    <property type="entry name" value="Ser-Thr/Tyr_kinase_cat_dom"/>
</dbReference>
<dbReference type="PANTHER" id="PTHR44329:SF214">
    <property type="entry name" value="PROTEIN KINASE DOMAIN-CONTAINING PROTEIN"/>
    <property type="match status" value="1"/>
</dbReference>
<keyword evidence="8" id="KW-1185">Reference proteome</keyword>
<evidence type="ECO:0000256" key="3">
    <source>
        <dbReference type="ARBA" id="ARBA00022840"/>
    </source>
</evidence>
<dbReference type="InterPro" id="IPR000719">
    <property type="entry name" value="Prot_kinase_dom"/>
</dbReference>
<organism evidence="7 8">
    <name type="scientific">Tritrichomonas musculus</name>
    <dbReference type="NCBI Taxonomy" id="1915356"/>
    <lineage>
        <taxon>Eukaryota</taxon>
        <taxon>Metamonada</taxon>
        <taxon>Parabasalia</taxon>
        <taxon>Tritrichomonadida</taxon>
        <taxon>Tritrichomonadidae</taxon>
        <taxon>Tritrichomonas</taxon>
    </lineage>
</organism>
<dbReference type="PROSITE" id="PS50011">
    <property type="entry name" value="PROTEIN_KINASE_DOM"/>
    <property type="match status" value="1"/>
</dbReference>
<dbReference type="SUPFAM" id="SSF56112">
    <property type="entry name" value="Protein kinase-like (PK-like)"/>
    <property type="match status" value="1"/>
</dbReference>
<evidence type="ECO:0000256" key="5">
    <source>
        <dbReference type="RuleBase" id="RU000304"/>
    </source>
</evidence>
<dbReference type="Pfam" id="PF00069">
    <property type="entry name" value="Pkinase"/>
    <property type="match status" value="1"/>
</dbReference>
<evidence type="ECO:0000313" key="7">
    <source>
        <dbReference type="EMBL" id="KAK8867152.1"/>
    </source>
</evidence>
<gene>
    <name evidence="7" type="ORF">M9Y10_010127</name>
</gene>
<proteinExistence type="inferred from homology"/>
<accession>A0ABR2IQD6</accession>
<dbReference type="SMART" id="SM00220">
    <property type="entry name" value="S_TKc"/>
    <property type="match status" value="1"/>
</dbReference>
<name>A0ABR2IQD6_9EUKA</name>
<keyword evidence="1 5" id="KW-0723">Serine/threonine-protein kinase</keyword>
<dbReference type="InterPro" id="IPR008271">
    <property type="entry name" value="Ser/Thr_kinase_AS"/>
</dbReference>
<dbReference type="PROSITE" id="PS00108">
    <property type="entry name" value="PROTEIN_KINASE_ST"/>
    <property type="match status" value="1"/>
</dbReference>
<dbReference type="InterPro" id="IPR011009">
    <property type="entry name" value="Kinase-like_dom_sf"/>
</dbReference>
<sequence length="380" mass="43462">MDFQGIFFDTKDFKLLKRHRLGKGAFGIVYLAENKQDHHLYAAKIIDVEDNFDGNDQMQIMRESSILSKLNHIAVVKFIGVNFRSFEDSAILQPAIITEYIKNGSLKAILDQEKEGTVDHEWTPSKKYICLLGICSAMKYLHLKGVLHRDLKPENVLIDDEYFPKVCDFGLSRCFPESLSKSMNLAVTGQIGTPLYMAPELLDDEEKYGTGVDVYAFSILAYEIVAGKQPFYELGKDLNAITLRQKVLNGDRPSLSDDIPENMQKLLQRCWSQNPNERPSFDEIFQLLSSDFSYSPEDVDEDEVNNYLEMIDDSLEKEENKSNKINDKIFNDCLEISRRKLEKASDLIDIFASACEEGNIEIVEYFITNKLIDINTIIVL</sequence>
<evidence type="ECO:0000256" key="4">
    <source>
        <dbReference type="PROSITE-ProRule" id="PRU10141"/>
    </source>
</evidence>
<comment type="caution">
    <text evidence="7">The sequence shown here is derived from an EMBL/GenBank/DDBJ whole genome shotgun (WGS) entry which is preliminary data.</text>
</comment>
<keyword evidence="1 5" id="KW-0808">Transferase</keyword>
<feature type="binding site" evidence="4">
    <location>
        <position position="44"/>
    </location>
    <ligand>
        <name>ATP</name>
        <dbReference type="ChEBI" id="CHEBI:30616"/>
    </ligand>
</feature>
<keyword evidence="3 4" id="KW-0067">ATP-binding</keyword>
<evidence type="ECO:0000259" key="6">
    <source>
        <dbReference type="PROSITE" id="PS50011"/>
    </source>
</evidence>
<dbReference type="PANTHER" id="PTHR44329">
    <property type="entry name" value="SERINE/THREONINE-PROTEIN KINASE TNNI3K-RELATED"/>
    <property type="match status" value="1"/>
</dbReference>
<keyword evidence="1 5" id="KW-0418">Kinase</keyword>
<keyword evidence="2 4" id="KW-0547">Nucleotide-binding</keyword>
<dbReference type="Gene3D" id="1.10.510.10">
    <property type="entry name" value="Transferase(Phosphotransferase) domain 1"/>
    <property type="match status" value="1"/>
</dbReference>
<protein>
    <recommendedName>
        <fullName evidence="6">Protein kinase domain-containing protein</fullName>
    </recommendedName>
</protein>
<feature type="domain" description="Protein kinase" evidence="6">
    <location>
        <begin position="15"/>
        <end position="293"/>
    </location>
</feature>
<dbReference type="PROSITE" id="PS00107">
    <property type="entry name" value="PROTEIN_KINASE_ATP"/>
    <property type="match status" value="1"/>
</dbReference>